<feature type="transmembrane region" description="Helical" evidence="11">
    <location>
        <begin position="182"/>
        <end position="203"/>
    </location>
</feature>
<dbReference type="PANTHER" id="PTHR48086">
    <property type="entry name" value="SODIUM/PROLINE SYMPORTER-RELATED"/>
    <property type="match status" value="1"/>
</dbReference>
<dbReference type="CDD" id="cd11480">
    <property type="entry name" value="SLC5sbd_u4"/>
    <property type="match status" value="1"/>
</dbReference>
<reference evidence="12 13" key="1">
    <citation type="submission" date="2024-01" db="EMBL/GenBank/DDBJ databases">
        <title>Hyphobacterium bacterium isolated from marine sediment.</title>
        <authorList>
            <person name="Zhao S."/>
        </authorList>
    </citation>
    <scope>NUCLEOTIDE SEQUENCE [LARGE SCALE GENOMIC DNA]</scope>
    <source>
        <strain evidence="12 13">Y60-23</strain>
    </source>
</reference>
<keyword evidence="3" id="KW-0813">Transport</keyword>
<keyword evidence="9" id="KW-0406">Ion transport</keyword>
<dbReference type="InterPro" id="IPR019899">
    <property type="entry name" value="Na/solute_symporter_VC_2705"/>
</dbReference>
<dbReference type="NCBIfam" id="TIGR03648">
    <property type="entry name" value="Na_symport_lg"/>
    <property type="match status" value="1"/>
</dbReference>
<feature type="transmembrane region" description="Helical" evidence="11">
    <location>
        <begin position="78"/>
        <end position="98"/>
    </location>
</feature>
<dbReference type="Gene3D" id="1.20.1730.10">
    <property type="entry name" value="Sodium/glucose cotransporter"/>
    <property type="match status" value="1"/>
</dbReference>
<evidence type="ECO:0000256" key="11">
    <source>
        <dbReference type="SAM" id="Phobius"/>
    </source>
</evidence>
<evidence type="ECO:0000313" key="13">
    <source>
        <dbReference type="Proteomes" id="UP001310692"/>
    </source>
</evidence>
<feature type="transmembrane region" description="Helical" evidence="11">
    <location>
        <begin position="149"/>
        <end position="170"/>
    </location>
</feature>
<evidence type="ECO:0000256" key="7">
    <source>
        <dbReference type="ARBA" id="ARBA00022989"/>
    </source>
</evidence>
<evidence type="ECO:0000256" key="3">
    <source>
        <dbReference type="ARBA" id="ARBA00022448"/>
    </source>
</evidence>
<feature type="transmembrane region" description="Helical" evidence="11">
    <location>
        <begin position="589"/>
        <end position="610"/>
    </location>
</feature>
<feature type="transmembrane region" description="Helical" evidence="11">
    <location>
        <begin position="49"/>
        <end position="72"/>
    </location>
</feature>
<dbReference type="InterPro" id="IPR038377">
    <property type="entry name" value="Na/Glc_symporter_sf"/>
</dbReference>
<evidence type="ECO:0000256" key="9">
    <source>
        <dbReference type="ARBA" id="ARBA00023201"/>
    </source>
</evidence>
<feature type="transmembrane region" description="Helical" evidence="11">
    <location>
        <begin position="517"/>
        <end position="538"/>
    </location>
</feature>
<keyword evidence="9" id="KW-0915">Sodium</keyword>
<comment type="caution">
    <text evidence="12">The sequence shown here is derived from an EMBL/GenBank/DDBJ whole genome shotgun (WGS) entry which is preliminary data.</text>
</comment>
<dbReference type="EMBL" id="JAZDRO010000002">
    <property type="protein sequence ID" value="MEE2566299.1"/>
    <property type="molecule type" value="Genomic_DNA"/>
</dbReference>
<keyword evidence="7 11" id="KW-1133">Transmembrane helix</keyword>
<comment type="subcellular location">
    <subcellularLocation>
        <location evidence="1">Membrane</location>
        <topology evidence="1">Multi-pass membrane protein</topology>
    </subcellularLocation>
</comment>
<feature type="transmembrane region" description="Helical" evidence="11">
    <location>
        <begin position="6"/>
        <end position="28"/>
    </location>
</feature>
<feature type="transmembrane region" description="Helical" evidence="11">
    <location>
        <begin position="283"/>
        <end position="304"/>
    </location>
</feature>
<keyword evidence="4" id="KW-1003">Cell membrane</keyword>
<dbReference type="Proteomes" id="UP001310692">
    <property type="component" value="Unassembled WGS sequence"/>
</dbReference>
<feature type="transmembrane region" description="Helical" evidence="11">
    <location>
        <begin position="389"/>
        <end position="418"/>
    </location>
</feature>
<evidence type="ECO:0000256" key="1">
    <source>
        <dbReference type="ARBA" id="ARBA00004141"/>
    </source>
</evidence>
<feature type="transmembrane region" description="Helical" evidence="11">
    <location>
        <begin position="550"/>
        <end position="569"/>
    </location>
</feature>
<evidence type="ECO:0000256" key="10">
    <source>
        <dbReference type="RuleBase" id="RU362091"/>
    </source>
</evidence>
<accession>A0ABU7LXK7</accession>
<feature type="transmembrane region" description="Helical" evidence="11">
    <location>
        <begin position="249"/>
        <end position="271"/>
    </location>
</feature>
<dbReference type="InterPro" id="IPR050277">
    <property type="entry name" value="Sodium:Solute_Symporter"/>
</dbReference>
<evidence type="ECO:0000313" key="12">
    <source>
        <dbReference type="EMBL" id="MEE2566299.1"/>
    </source>
</evidence>
<evidence type="ECO:0000256" key="2">
    <source>
        <dbReference type="ARBA" id="ARBA00006434"/>
    </source>
</evidence>
<evidence type="ECO:0000256" key="6">
    <source>
        <dbReference type="ARBA" id="ARBA00022847"/>
    </source>
</evidence>
<organism evidence="12 13">
    <name type="scientific">Hyphobacterium marinum</name>
    <dbReference type="NCBI Taxonomy" id="3116574"/>
    <lineage>
        <taxon>Bacteria</taxon>
        <taxon>Pseudomonadati</taxon>
        <taxon>Pseudomonadota</taxon>
        <taxon>Alphaproteobacteria</taxon>
        <taxon>Maricaulales</taxon>
        <taxon>Maricaulaceae</taxon>
        <taxon>Hyphobacterium</taxon>
    </lineage>
</organism>
<dbReference type="PROSITE" id="PS00457">
    <property type="entry name" value="NA_SOLUT_SYMP_2"/>
    <property type="match status" value="1"/>
</dbReference>
<proteinExistence type="inferred from homology"/>
<feature type="transmembrane region" description="Helical" evidence="11">
    <location>
        <begin position="438"/>
        <end position="456"/>
    </location>
</feature>
<feature type="transmembrane region" description="Helical" evidence="11">
    <location>
        <begin position="118"/>
        <end position="137"/>
    </location>
</feature>
<dbReference type="PROSITE" id="PS50283">
    <property type="entry name" value="NA_SOLUT_SYMP_3"/>
    <property type="match status" value="1"/>
</dbReference>
<dbReference type="Pfam" id="PF00474">
    <property type="entry name" value="SSF"/>
    <property type="match status" value="2"/>
</dbReference>
<dbReference type="InterPro" id="IPR001734">
    <property type="entry name" value="Na/solute_symporter"/>
</dbReference>
<gene>
    <name evidence="12" type="ORF">V0U35_06360</name>
</gene>
<dbReference type="InterPro" id="IPR018212">
    <property type="entry name" value="Na/solute_symporter_CS"/>
</dbReference>
<sequence>MDMSPTLIWTAVFVFSSFALYIGIAVWARAATTDDFYVAGHHVHPVFNGMATAADWMSAASFLSMAGIIAFAGYDGSVYLMGWTGGYVLLALLLAPYLRKFGKFTVPDFVGDRYYSQAARIVAVICALFISFTYIAGQMRGVGIAFSNFLQVPVEIGVLVGAIVVLFYAVLGGMKGITYTQVAQYCVLIFAFMVPAIFLSIQITGSPIPQLGFVGNAQDGTPLLQSLDRTLVDLGFRPYTEGQKSTLDVFAITLALMAGTAGLPHVIIRFFTVPKASDARKSAGWALLFIAVLYTTAPAVAVFARANFIDTVNESEYSVEVARGEAEATGENATPQWFYNWERTGLLGFTDHNDDGRIQYRADEAENEVTTLDRDIFVLANPEIGRLPAWVIGLVVAGGLAAALSTAAGLLMVISSAVSHDLCRKVLFTGMSDRQELLVARLAAVGAVLIAIYAGINPPGFVAAVVAFAFGLAAASFFPAILLGIFWKRMNKAGAIAGMLTGLIFTAAYIVHFKIGFSPVVIGVCALLVVIAAGLIHFGTRRASGPGMPVPLIVAGLAIPVALAGLFGLTPGFAAGTEAGWWLGISPEGIGTLGMAISFAVSVVTALATAPPPAEVQEMIEDIRLPSA</sequence>
<keyword evidence="5 11" id="KW-0812">Transmembrane</keyword>
<name>A0ABU7LXK7_9PROT</name>
<keyword evidence="9" id="KW-0739">Sodium transport</keyword>
<feature type="transmembrane region" description="Helical" evidence="11">
    <location>
        <begin position="462"/>
        <end position="486"/>
    </location>
</feature>
<protein>
    <submittedName>
        <fullName evidence="12">Sodium:solute symporter family protein</fullName>
    </submittedName>
</protein>
<evidence type="ECO:0000256" key="8">
    <source>
        <dbReference type="ARBA" id="ARBA00023136"/>
    </source>
</evidence>
<dbReference type="PANTHER" id="PTHR48086:SF5">
    <property type="entry name" value="NA(+):SOLUTE SYMPORTER (SSF FAMILY)"/>
    <property type="match status" value="1"/>
</dbReference>
<evidence type="ECO:0000256" key="4">
    <source>
        <dbReference type="ARBA" id="ARBA00022475"/>
    </source>
</evidence>
<keyword evidence="13" id="KW-1185">Reference proteome</keyword>
<evidence type="ECO:0000256" key="5">
    <source>
        <dbReference type="ARBA" id="ARBA00022692"/>
    </source>
</evidence>
<feature type="transmembrane region" description="Helical" evidence="11">
    <location>
        <begin position="493"/>
        <end position="511"/>
    </location>
</feature>
<keyword evidence="6" id="KW-0769">Symport</keyword>
<comment type="similarity">
    <text evidence="2 10">Belongs to the sodium:solute symporter (SSF) (TC 2.A.21) family.</text>
</comment>
<keyword evidence="8 11" id="KW-0472">Membrane</keyword>